<dbReference type="GO" id="GO:0016887">
    <property type="term" value="F:ATP hydrolysis activity"/>
    <property type="evidence" value="ECO:0007669"/>
    <property type="project" value="InterPro"/>
</dbReference>
<dbReference type="Gene3D" id="3.40.50.300">
    <property type="entry name" value="P-loop containing nucleotide triphosphate hydrolases"/>
    <property type="match status" value="2"/>
</dbReference>
<keyword evidence="2" id="KW-0067">ATP-binding</keyword>
<dbReference type="STRING" id="1232683.ADIMK_1127"/>
<dbReference type="SMART" id="SM00382">
    <property type="entry name" value="AAA"/>
    <property type="match status" value="2"/>
</dbReference>
<gene>
    <name evidence="4" type="ORF">ADIMK_1127</name>
</gene>
<dbReference type="GO" id="GO:0005524">
    <property type="term" value="F:ATP binding"/>
    <property type="evidence" value="ECO:0007669"/>
    <property type="project" value="UniProtKB-KW"/>
</dbReference>
<name>A0A081G1L9_9GAMM</name>
<dbReference type="InterPro" id="IPR003439">
    <property type="entry name" value="ABC_transporter-like_ATP-bd"/>
</dbReference>
<dbReference type="Proteomes" id="UP000028252">
    <property type="component" value="Unassembled WGS sequence"/>
</dbReference>
<dbReference type="eggNOG" id="COG1129">
    <property type="taxonomic scope" value="Bacteria"/>
</dbReference>
<reference evidence="4 5" key="1">
    <citation type="submission" date="2014-04" db="EMBL/GenBank/DDBJ databases">
        <title>Marinobacterium kochiensis sp. nov., isolated from sediment sample collected from Kochi backwaters in Kerala, India.</title>
        <authorList>
            <person name="Singh A."/>
            <person name="Pinnaka A.K."/>
        </authorList>
    </citation>
    <scope>NUCLEOTIDE SEQUENCE [LARGE SCALE GENOMIC DNA]</scope>
    <source>
        <strain evidence="4 5">AK27</strain>
    </source>
</reference>
<comment type="caution">
    <text evidence="4">The sequence shown here is derived from an EMBL/GenBank/DDBJ whole genome shotgun (WGS) entry which is preliminary data.</text>
</comment>
<protein>
    <submittedName>
        <fullName evidence="4">ABC transporter multidrug efflux pump</fullName>
    </submittedName>
</protein>
<dbReference type="EMBL" id="JMQN01000015">
    <property type="protein sequence ID" value="KEA64674.1"/>
    <property type="molecule type" value="Genomic_DNA"/>
</dbReference>
<proteinExistence type="predicted"/>
<accession>A0A081G1L9</accession>
<dbReference type="PROSITE" id="PS50893">
    <property type="entry name" value="ABC_TRANSPORTER_2"/>
    <property type="match status" value="2"/>
</dbReference>
<keyword evidence="5" id="KW-1185">Reference proteome</keyword>
<dbReference type="PROSITE" id="PS00211">
    <property type="entry name" value="ABC_TRANSPORTER_1"/>
    <property type="match status" value="1"/>
</dbReference>
<dbReference type="PANTHER" id="PTHR43038:SF3">
    <property type="entry name" value="ABC TRANSPORTER G FAMILY MEMBER 20 ISOFORM X1"/>
    <property type="match status" value="1"/>
</dbReference>
<keyword evidence="1" id="KW-0547">Nucleotide-binding</keyword>
<evidence type="ECO:0000256" key="1">
    <source>
        <dbReference type="ARBA" id="ARBA00022741"/>
    </source>
</evidence>
<dbReference type="CDD" id="cd03230">
    <property type="entry name" value="ABC_DR_subfamily_A"/>
    <property type="match status" value="1"/>
</dbReference>
<dbReference type="RefSeq" id="WP_036184769.1">
    <property type="nucleotide sequence ID" value="NZ_JMQN01000015.1"/>
</dbReference>
<feature type="domain" description="ABC transporter" evidence="3">
    <location>
        <begin position="340"/>
        <end position="569"/>
    </location>
</feature>
<evidence type="ECO:0000313" key="4">
    <source>
        <dbReference type="EMBL" id="KEA64674.1"/>
    </source>
</evidence>
<feature type="domain" description="ABC transporter" evidence="3">
    <location>
        <begin position="8"/>
        <end position="244"/>
    </location>
</feature>
<dbReference type="InterPro" id="IPR017871">
    <property type="entry name" value="ABC_transporter-like_CS"/>
</dbReference>
<evidence type="ECO:0000313" key="5">
    <source>
        <dbReference type="Proteomes" id="UP000028252"/>
    </source>
</evidence>
<sequence length="595" mass="65237">MNRPELAIEARTVHKSFRDKQTGKTEDALKSVDLQIPMGSLTALVGPDGAGKTTLLRLCAGLMRPDQGELKVLGIDVAQHPQPVQDRISYMPQRFGLYEDLSVQENLDLYADLHGVPAADRIERYRRLLHMTDLARFTERPAGKLSGGMKQKLGLACTLVRSPDLLLLDEPTVGVDPLSRRELWQIIQQLVEEESLSVVVSTAYLDEASRCDEVYVLHEGELLAQGTPDLLCERALGCCFTAVPGKGESPRQLQSRLIDHPDLIVDAVPHGGEVRFVTQANVTQEALEPLLRGARTQAVPPQLEDGFMVLLRKRLGAASPDVDSLERQRSIAGPPDEVVIEVRDLVRTFGDFTAVASTSFDVRRGEIFGLLGPNGAGKTTTFRMLCGLLPSSSGFLQVAGVNLRTARASARRRIGYVSQKFSLYGNLTVLENLRFFGGAYGLHGKRLSARIVQVMEQFDLSGQARTRSGELPGGFKQRLAMAAGLIHEPEILFLDEPTSGADPLARRAFWRRITALAEGGTTIIITTHFMEEAEYCDRIMIQDAGKRLAMGTPQQVRELVSTADPAQGRLSMEDTFIGIVEHSRNGSAGHSEVNP</sequence>
<dbReference type="AlphaFoldDB" id="A0A081G1L9"/>
<dbReference type="PATRIC" id="fig|1232683.4.peg.1117"/>
<evidence type="ECO:0000256" key="2">
    <source>
        <dbReference type="ARBA" id="ARBA00022840"/>
    </source>
</evidence>
<dbReference type="Pfam" id="PF00005">
    <property type="entry name" value="ABC_tran"/>
    <property type="match status" value="2"/>
</dbReference>
<evidence type="ECO:0000259" key="3">
    <source>
        <dbReference type="PROSITE" id="PS50893"/>
    </source>
</evidence>
<dbReference type="SUPFAM" id="SSF52540">
    <property type="entry name" value="P-loop containing nucleoside triphosphate hydrolases"/>
    <property type="match status" value="2"/>
</dbReference>
<dbReference type="InterPro" id="IPR027417">
    <property type="entry name" value="P-loop_NTPase"/>
</dbReference>
<organism evidence="4 5">
    <name type="scientific">Marinobacterium lacunae</name>
    <dbReference type="NCBI Taxonomy" id="1232683"/>
    <lineage>
        <taxon>Bacteria</taxon>
        <taxon>Pseudomonadati</taxon>
        <taxon>Pseudomonadota</taxon>
        <taxon>Gammaproteobacteria</taxon>
        <taxon>Oceanospirillales</taxon>
        <taxon>Oceanospirillaceae</taxon>
        <taxon>Marinobacterium</taxon>
    </lineage>
</organism>
<dbReference type="InterPro" id="IPR003593">
    <property type="entry name" value="AAA+_ATPase"/>
</dbReference>
<dbReference type="OrthoDB" id="9805029at2"/>
<dbReference type="PANTHER" id="PTHR43038">
    <property type="entry name" value="ATP-BINDING CASSETTE, SUB-FAMILY H, MEMBER 1"/>
    <property type="match status" value="1"/>
</dbReference>